<sequence length="92" mass="9746">MIDFGDLCAGDPACDLAAAWILLPDSVVDRFHDAYQLALDAATLRRARGWAAGRALSGILIGDVGVRGRPGGKATWGPPAHACLRRLIATHR</sequence>
<dbReference type="Pfam" id="PF01636">
    <property type="entry name" value="APH"/>
    <property type="match status" value="1"/>
</dbReference>
<dbReference type="InterPro" id="IPR002575">
    <property type="entry name" value="Aminoglycoside_PTrfase"/>
</dbReference>
<dbReference type="Proteomes" id="UP001500320">
    <property type="component" value="Unassembled WGS sequence"/>
</dbReference>
<dbReference type="EMBL" id="BAAAUT010000044">
    <property type="protein sequence ID" value="GAA3152717.1"/>
    <property type="molecule type" value="Genomic_DNA"/>
</dbReference>
<dbReference type="Gene3D" id="3.90.1200.10">
    <property type="match status" value="1"/>
</dbReference>
<proteinExistence type="predicted"/>
<keyword evidence="3" id="KW-1185">Reference proteome</keyword>
<accession>A0ABP6NLN1</accession>
<comment type="caution">
    <text evidence="2">The sequence shown here is derived from an EMBL/GenBank/DDBJ whole genome shotgun (WGS) entry which is preliminary data.</text>
</comment>
<name>A0ABP6NLN1_9ACTN</name>
<organism evidence="2 3">
    <name type="scientific">Planomonospora alba</name>
    <dbReference type="NCBI Taxonomy" id="161354"/>
    <lineage>
        <taxon>Bacteria</taxon>
        <taxon>Bacillati</taxon>
        <taxon>Actinomycetota</taxon>
        <taxon>Actinomycetes</taxon>
        <taxon>Streptosporangiales</taxon>
        <taxon>Streptosporangiaceae</taxon>
        <taxon>Planomonospora</taxon>
    </lineage>
</organism>
<feature type="domain" description="Aminoglycoside phosphotransferase" evidence="1">
    <location>
        <begin position="2"/>
        <end position="50"/>
    </location>
</feature>
<reference evidence="3" key="1">
    <citation type="journal article" date="2019" name="Int. J. Syst. Evol. Microbiol.">
        <title>The Global Catalogue of Microorganisms (GCM) 10K type strain sequencing project: providing services to taxonomists for standard genome sequencing and annotation.</title>
        <authorList>
            <consortium name="The Broad Institute Genomics Platform"/>
            <consortium name="The Broad Institute Genome Sequencing Center for Infectious Disease"/>
            <person name="Wu L."/>
            <person name="Ma J."/>
        </authorList>
    </citation>
    <scope>NUCLEOTIDE SEQUENCE [LARGE SCALE GENOMIC DNA]</scope>
    <source>
        <strain evidence="3">JCM 9373</strain>
    </source>
</reference>
<protein>
    <recommendedName>
        <fullName evidence="1">Aminoglycoside phosphotransferase domain-containing protein</fullName>
    </recommendedName>
</protein>
<dbReference type="SUPFAM" id="SSF56112">
    <property type="entry name" value="Protein kinase-like (PK-like)"/>
    <property type="match status" value="1"/>
</dbReference>
<evidence type="ECO:0000313" key="2">
    <source>
        <dbReference type="EMBL" id="GAA3152717.1"/>
    </source>
</evidence>
<dbReference type="InterPro" id="IPR011009">
    <property type="entry name" value="Kinase-like_dom_sf"/>
</dbReference>
<evidence type="ECO:0000313" key="3">
    <source>
        <dbReference type="Proteomes" id="UP001500320"/>
    </source>
</evidence>
<evidence type="ECO:0000259" key="1">
    <source>
        <dbReference type="Pfam" id="PF01636"/>
    </source>
</evidence>
<gene>
    <name evidence="2" type="ORF">GCM10010466_49650</name>
</gene>